<organism evidence="1 2">
    <name type="scientific">Kipferlia bialata</name>
    <dbReference type="NCBI Taxonomy" id="797122"/>
    <lineage>
        <taxon>Eukaryota</taxon>
        <taxon>Metamonada</taxon>
        <taxon>Carpediemonas-like organisms</taxon>
        <taxon>Kipferlia</taxon>
    </lineage>
</organism>
<protein>
    <submittedName>
        <fullName evidence="1">Uncharacterized protein</fullName>
    </submittedName>
</protein>
<keyword evidence="2" id="KW-1185">Reference proteome</keyword>
<gene>
    <name evidence="1" type="ORF">KIPB_001239</name>
</gene>
<dbReference type="EMBL" id="BDIP01000171">
    <property type="protein sequence ID" value="GIQ80439.1"/>
    <property type="molecule type" value="Genomic_DNA"/>
</dbReference>
<dbReference type="Proteomes" id="UP000265618">
    <property type="component" value="Unassembled WGS sequence"/>
</dbReference>
<feature type="non-terminal residue" evidence="1">
    <location>
        <position position="1"/>
    </location>
</feature>
<reference evidence="1 2" key="1">
    <citation type="journal article" date="2018" name="PLoS ONE">
        <title>The draft genome of Kipferlia bialata reveals reductive genome evolution in fornicate parasites.</title>
        <authorList>
            <person name="Tanifuji G."/>
            <person name="Takabayashi S."/>
            <person name="Kume K."/>
            <person name="Takagi M."/>
            <person name="Nakayama T."/>
            <person name="Kamikawa R."/>
            <person name="Inagaki Y."/>
            <person name="Hashimoto T."/>
        </authorList>
    </citation>
    <scope>NUCLEOTIDE SEQUENCE [LARGE SCALE GENOMIC DNA]</scope>
    <source>
        <strain evidence="1">NY0173</strain>
    </source>
</reference>
<evidence type="ECO:0000313" key="2">
    <source>
        <dbReference type="Proteomes" id="UP000265618"/>
    </source>
</evidence>
<evidence type="ECO:0000313" key="1">
    <source>
        <dbReference type="EMBL" id="GIQ80439.1"/>
    </source>
</evidence>
<accession>A0A9K3CNN0</accession>
<sequence length="93" mass="10706">LSREQSIKRARKIERRHSSALLALLAKHDEAELERQNMGTEGSIQERVRLQQMFDTERANEKQELVTLAAKQELILVNELERLGLSPADLWGN</sequence>
<dbReference type="AlphaFoldDB" id="A0A9K3CNN0"/>
<name>A0A9K3CNN0_9EUKA</name>
<comment type="caution">
    <text evidence="1">The sequence shown here is derived from an EMBL/GenBank/DDBJ whole genome shotgun (WGS) entry which is preliminary data.</text>
</comment>
<proteinExistence type="predicted"/>